<dbReference type="AlphaFoldDB" id="A0A3G9JE27"/>
<evidence type="ECO:0000313" key="1">
    <source>
        <dbReference type="EMBL" id="BBH38128.1"/>
    </source>
</evidence>
<organism evidence="1 2">
    <name type="scientific">Microcystis viridis NIES-102</name>
    <dbReference type="NCBI Taxonomy" id="213615"/>
    <lineage>
        <taxon>Bacteria</taxon>
        <taxon>Bacillati</taxon>
        <taxon>Cyanobacteriota</taxon>
        <taxon>Cyanophyceae</taxon>
        <taxon>Oscillatoriophycideae</taxon>
        <taxon>Chroococcales</taxon>
        <taxon>Microcystaceae</taxon>
        <taxon>Microcystis</taxon>
    </lineage>
</organism>
<dbReference type="RefSeq" id="WP_041804104.1">
    <property type="nucleotide sequence ID" value="NZ_AP019314.1"/>
</dbReference>
<accession>A0A3G9JE27</accession>
<dbReference type="SUPFAM" id="SSF57783">
    <property type="entry name" value="Zinc beta-ribbon"/>
    <property type="match status" value="1"/>
</dbReference>
<reference evidence="1 2" key="1">
    <citation type="submission" date="2018-11" db="EMBL/GenBank/DDBJ databases">
        <title>Complete genome sequence of Microcystis aeruginosa NIES-102.</title>
        <authorList>
            <person name="Yamaguchi H."/>
            <person name="Suzuki S."/>
            <person name="Kawachi M."/>
        </authorList>
    </citation>
    <scope>NUCLEOTIDE SEQUENCE [LARGE SCALE GENOMIC DNA]</scope>
    <source>
        <strain evidence="1 2">NIES-102</strain>
    </source>
</reference>
<dbReference type="Proteomes" id="UP000278152">
    <property type="component" value="Chromosome"/>
</dbReference>
<sequence>MANQVICSHCNSKNIQPTNQKNYVECKDCGGITDTRDWAAKFLGSAVGTGIAVLAVGLLPDEITDGIAEGVTDFMDDFMA</sequence>
<name>A0A3G9JE27_MICVR</name>
<protein>
    <submittedName>
        <fullName evidence="1">Uncharacterized protein</fullName>
    </submittedName>
</protein>
<proteinExistence type="predicted"/>
<evidence type="ECO:0000313" key="2">
    <source>
        <dbReference type="Proteomes" id="UP000278152"/>
    </source>
</evidence>
<dbReference type="EMBL" id="AP019314">
    <property type="protein sequence ID" value="BBH38128.1"/>
    <property type="molecule type" value="Genomic_DNA"/>
</dbReference>
<gene>
    <name evidence="1" type="ORF">myaer102_06150</name>
</gene>
<dbReference type="KEGG" id="mvz:myaer102_06150"/>